<comment type="caution">
    <text evidence="1">The sequence shown here is derived from an EMBL/GenBank/DDBJ whole genome shotgun (WGS) entry which is preliminary data.</text>
</comment>
<evidence type="ECO:0000313" key="2">
    <source>
        <dbReference type="Proteomes" id="UP000238479"/>
    </source>
</evidence>
<keyword evidence="2" id="KW-1185">Reference proteome</keyword>
<protein>
    <submittedName>
        <fullName evidence="1">Uncharacterized protein</fullName>
    </submittedName>
</protein>
<evidence type="ECO:0000313" key="1">
    <source>
        <dbReference type="EMBL" id="PRQ48789.1"/>
    </source>
</evidence>
<reference evidence="1 2" key="1">
    <citation type="journal article" date="2018" name="Nat. Genet.">
        <title>The Rosa genome provides new insights in the design of modern roses.</title>
        <authorList>
            <person name="Bendahmane M."/>
        </authorList>
    </citation>
    <scope>NUCLEOTIDE SEQUENCE [LARGE SCALE GENOMIC DNA]</scope>
    <source>
        <strain evidence="2">cv. Old Blush</strain>
    </source>
</reference>
<organism evidence="1 2">
    <name type="scientific">Rosa chinensis</name>
    <name type="common">China rose</name>
    <dbReference type="NCBI Taxonomy" id="74649"/>
    <lineage>
        <taxon>Eukaryota</taxon>
        <taxon>Viridiplantae</taxon>
        <taxon>Streptophyta</taxon>
        <taxon>Embryophyta</taxon>
        <taxon>Tracheophyta</taxon>
        <taxon>Spermatophyta</taxon>
        <taxon>Magnoliopsida</taxon>
        <taxon>eudicotyledons</taxon>
        <taxon>Gunneridae</taxon>
        <taxon>Pentapetalae</taxon>
        <taxon>rosids</taxon>
        <taxon>fabids</taxon>
        <taxon>Rosales</taxon>
        <taxon>Rosaceae</taxon>
        <taxon>Rosoideae</taxon>
        <taxon>Rosoideae incertae sedis</taxon>
        <taxon>Rosa</taxon>
    </lineage>
</organism>
<dbReference type="AlphaFoldDB" id="A0A2P6RQR7"/>
<dbReference type="Gramene" id="PRQ48789">
    <property type="protein sequence ID" value="PRQ48789"/>
    <property type="gene ID" value="RchiOBHm_Chr2g0114681"/>
</dbReference>
<dbReference type="EMBL" id="PDCK01000040">
    <property type="protein sequence ID" value="PRQ48789.1"/>
    <property type="molecule type" value="Genomic_DNA"/>
</dbReference>
<sequence>MVFDLGQATTISSLESLFMDSGARRCCWLVLSVRPGWWCFLASGGAPKFGGAERLASGAIRRWLSGAFGRRRISRWLWSAELWQRWFFGGELSTVAPWLAVALSGRHQPIMDGGALG</sequence>
<gene>
    <name evidence="1" type="ORF">RchiOBHm_Chr2g0114681</name>
</gene>
<dbReference type="Proteomes" id="UP000238479">
    <property type="component" value="Chromosome 2"/>
</dbReference>
<accession>A0A2P6RQR7</accession>
<name>A0A2P6RQR7_ROSCH</name>
<proteinExistence type="predicted"/>